<comment type="caution">
    <text evidence="1">The sequence shown here is derived from an EMBL/GenBank/DDBJ whole genome shotgun (WGS) entry which is preliminary data.</text>
</comment>
<organism evidence="1 2">
    <name type="scientific">Rhizophagus irregularis (strain DAOM 197198w)</name>
    <name type="common">Glomus intraradices</name>
    <dbReference type="NCBI Taxonomy" id="1432141"/>
    <lineage>
        <taxon>Eukaryota</taxon>
        <taxon>Fungi</taxon>
        <taxon>Fungi incertae sedis</taxon>
        <taxon>Mucoromycota</taxon>
        <taxon>Glomeromycotina</taxon>
        <taxon>Glomeromycetes</taxon>
        <taxon>Glomerales</taxon>
        <taxon>Glomeraceae</taxon>
        <taxon>Rhizophagus</taxon>
    </lineage>
</organism>
<proteinExistence type="predicted"/>
<evidence type="ECO:0008006" key="3">
    <source>
        <dbReference type="Google" id="ProtNLM"/>
    </source>
</evidence>
<evidence type="ECO:0000313" key="1">
    <source>
        <dbReference type="EMBL" id="EXX69334.1"/>
    </source>
</evidence>
<keyword evidence="2" id="KW-1185">Reference proteome</keyword>
<evidence type="ECO:0000313" key="2">
    <source>
        <dbReference type="Proteomes" id="UP000022910"/>
    </source>
</evidence>
<gene>
    <name evidence="1" type="ORF">RirG_097150</name>
</gene>
<dbReference type="AlphaFoldDB" id="A0A015KP30"/>
<dbReference type="HOGENOM" id="CLU_122510_0_0_1"/>
<dbReference type="Gene3D" id="1.10.10.60">
    <property type="entry name" value="Homeodomain-like"/>
    <property type="match status" value="1"/>
</dbReference>
<accession>A0A015KP30</accession>
<dbReference type="EMBL" id="JEMT01016882">
    <property type="protein sequence ID" value="EXX69334.1"/>
    <property type="molecule type" value="Genomic_DNA"/>
</dbReference>
<protein>
    <recommendedName>
        <fullName evidence="3">Homeobox domain-containing protein</fullName>
    </recommendedName>
</protein>
<sequence>MYETNSTIEDCIKDLSLCNSNIQQRHRTTPTQSQFLDGFPDLNMRKNRKSVYVWFQNRRAKRNKKNLSRTSSKYFNTAKSSTDFTNSIIISNNWSRNSRFPITAAAARFINDALLKLPPLRNLVEECDKLRTRGTQLSVNVTLPSMR</sequence>
<reference evidence="1 2" key="1">
    <citation type="submission" date="2014-02" db="EMBL/GenBank/DDBJ databases">
        <title>Single nucleus genome sequencing reveals high similarity among nuclei of an endomycorrhizal fungus.</title>
        <authorList>
            <person name="Lin K."/>
            <person name="Geurts R."/>
            <person name="Zhang Z."/>
            <person name="Limpens E."/>
            <person name="Saunders D.G."/>
            <person name="Mu D."/>
            <person name="Pang E."/>
            <person name="Cao H."/>
            <person name="Cha H."/>
            <person name="Lin T."/>
            <person name="Zhou Q."/>
            <person name="Shang Y."/>
            <person name="Li Y."/>
            <person name="Ivanov S."/>
            <person name="Sharma T."/>
            <person name="Velzen R.V."/>
            <person name="Ruijter N.D."/>
            <person name="Aanen D.K."/>
            <person name="Win J."/>
            <person name="Kamoun S."/>
            <person name="Bisseling T."/>
            <person name="Huang S."/>
        </authorList>
    </citation>
    <scope>NUCLEOTIDE SEQUENCE [LARGE SCALE GENOMIC DNA]</scope>
    <source>
        <strain evidence="2">DAOM197198w</strain>
    </source>
</reference>
<dbReference type="Proteomes" id="UP000022910">
    <property type="component" value="Unassembled WGS sequence"/>
</dbReference>
<dbReference type="OrthoDB" id="6159439at2759"/>
<name>A0A015KP30_RHIIW</name>